<feature type="binding site" evidence="9">
    <location>
        <position position="150"/>
    </location>
    <ligand>
        <name>Mn(2+)</name>
        <dbReference type="ChEBI" id="CHEBI:29035"/>
    </ligand>
</feature>
<dbReference type="GO" id="GO:0030145">
    <property type="term" value="F:manganese ion binding"/>
    <property type="evidence" value="ECO:0007669"/>
    <property type="project" value="TreeGrafter"/>
</dbReference>
<evidence type="ECO:0000259" key="11">
    <source>
        <dbReference type="Pfam" id="PF08436"/>
    </source>
</evidence>
<dbReference type="GO" id="GO:0016853">
    <property type="term" value="F:isomerase activity"/>
    <property type="evidence" value="ECO:0007669"/>
    <property type="project" value="UniProtKB-KW"/>
</dbReference>
<comment type="subunit">
    <text evidence="9">Homodimer.</text>
</comment>
<keyword evidence="3 9" id="KW-0479">Metal-binding</keyword>
<dbReference type="Proteomes" id="UP000298566">
    <property type="component" value="Chromosome"/>
</dbReference>
<dbReference type="GO" id="GO:0030604">
    <property type="term" value="F:1-deoxy-D-xylulose-5-phosphate reductoisomerase activity"/>
    <property type="evidence" value="ECO:0007669"/>
    <property type="project" value="UniProtKB-UniRule"/>
</dbReference>
<evidence type="ECO:0000256" key="7">
    <source>
        <dbReference type="ARBA" id="ARBA00023229"/>
    </source>
</evidence>
<evidence type="ECO:0000259" key="12">
    <source>
        <dbReference type="Pfam" id="PF13288"/>
    </source>
</evidence>
<accession>A0A4D6YC87</accession>
<keyword evidence="6 9" id="KW-0464">Manganese</keyword>
<dbReference type="InterPro" id="IPR026877">
    <property type="entry name" value="DXPR_C"/>
</dbReference>
<feature type="binding site" evidence="9">
    <location>
        <position position="186"/>
    </location>
    <ligand>
        <name>1-deoxy-D-xylulose 5-phosphate</name>
        <dbReference type="ChEBI" id="CHEBI:57792"/>
    </ligand>
</feature>
<dbReference type="Pfam" id="PF08436">
    <property type="entry name" value="DXP_redisom_C"/>
    <property type="match status" value="1"/>
</dbReference>
<feature type="domain" description="DXP reductoisomerase C-terminal" evidence="12">
    <location>
        <begin position="271"/>
        <end position="386"/>
    </location>
</feature>
<comment type="cofactor">
    <cofactor evidence="9">
        <name>Mg(2+)</name>
        <dbReference type="ChEBI" id="CHEBI:18420"/>
    </cofactor>
    <cofactor evidence="9">
        <name>Mn(2+)</name>
        <dbReference type="ChEBI" id="CHEBI:29035"/>
    </cofactor>
</comment>
<dbReference type="PANTHER" id="PTHR30525:SF0">
    <property type="entry name" value="1-DEOXY-D-XYLULOSE 5-PHOSPHATE REDUCTOISOMERASE, CHLOROPLASTIC"/>
    <property type="match status" value="1"/>
</dbReference>
<comment type="similarity">
    <text evidence="2 9">Belongs to the DXR family.</text>
</comment>
<evidence type="ECO:0000256" key="3">
    <source>
        <dbReference type="ARBA" id="ARBA00022723"/>
    </source>
</evidence>
<dbReference type="InterPro" id="IPR036291">
    <property type="entry name" value="NAD(P)-bd_dom_sf"/>
</dbReference>
<feature type="binding site" evidence="9">
    <location>
        <position position="11"/>
    </location>
    <ligand>
        <name>NADPH</name>
        <dbReference type="ChEBI" id="CHEBI:57783"/>
    </ligand>
</feature>
<feature type="binding site" evidence="9">
    <location>
        <position position="215"/>
    </location>
    <ligand>
        <name>NADPH</name>
        <dbReference type="ChEBI" id="CHEBI:57783"/>
    </ligand>
</feature>
<dbReference type="Pfam" id="PF13288">
    <property type="entry name" value="DXPR_C"/>
    <property type="match status" value="1"/>
</dbReference>
<dbReference type="SUPFAM" id="SSF51735">
    <property type="entry name" value="NAD(P)-binding Rossmann-fold domains"/>
    <property type="match status" value="1"/>
</dbReference>
<dbReference type="GO" id="GO:0070402">
    <property type="term" value="F:NADPH binding"/>
    <property type="evidence" value="ECO:0007669"/>
    <property type="project" value="InterPro"/>
</dbReference>
<feature type="binding site" evidence="9">
    <location>
        <position position="209"/>
    </location>
    <ligand>
        <name>1-deoxy-D-xylulose 5-phosphate</name>
        <dbReference type="ChEBI" id="CHEBI:57792"/>
    </ligand>
</feature>
<dbReference type="InterPro" id="IPR003821">
    <property type="entry name" value="DXP_reductoisomerase"/>
</dbReference>
<dbReference type="SUPFAM" id="SSF55347">
    <property type="entry name" value="Glyceraldehyde-3-phosphate dehydrogenase-like, C-terminal domain"/>
    <property type="match status" value="1"/>
</dbReference>
<sequence>MKRLTILGSTGSIGINTLLIVHKYPKLFKIVALSANKNIKVMLRQCELFSPEWVSLKNINAAKELMIQLKKRNITTRVLSGDHSACKLASLESVDYVISAIAGAAGFMPTLYAIQSGKTILLANKESLVIGNDLLMKEVRSNNALLLPIDSEHSAIFQSLPIHIQKKIGLIKLSKNGIKSMILTGSGGPFLNFPLKQFHTITPSQACMHPNWSMGKKISVDSATMMNKGFEYIEAKLLFHASDIEIELVVHPQSIIHSMVRYIDGSIIANLSINDIKISILYALFWPDRINFNLPHLDFFKIKKLSFLKPNFKKYPCLNLALNAFSSGHSSMVILNSANEVAVSAFLNSQIKFTDIYRVIDFALSSLSYSNPIIFRDILEIDKIVRIKTKKFISNFIK</sequence>
<feature type="binding site" evidence="9">
    <location>
        <position position="151"/>
    </location>
    <ligand>
        <name>1-deoxy-D-xylulose 5-phosphate</name>
        <dbReference type="ChEBI" id="CHEBI:57792"/>
    </ligand>
</feature>
<evidence type="ECO:0000256" key="1">
    <source>
        <dbReference type="ARBA" id="ARBA00005094"/>
    </source>
</evidence>
<dbReference type="InterPro" id="IPR036169">
    <property type="entry name" value="DXPR_C_sf"/>
</dbReference>
<evidence type="ECO:0000313" key="14">
    <source>
        <dbReference type="Proteomes" id="UP000298566"/>
    </source>
</evidence>
<feature type="binding site" evidence="9">
    <location>
        <position position="13"/>
    </location>
    <ligand>
        <name>NADPH</name>
        <dbReference type="ChEBI" id="CHEBI:57783"/>
    </ligand>
</feature>
<protein>
    <recommendedName>
        <fullName evidence="9">1-deoxy-D-xylulose 5-phosphate reductoisomerase</fullName>
        <shortName evidence="9">DXP reductoisomerase</shortName>
        <ecNumber evidence="9">1.1.1.267</ecNumber>
    </recommendedName>
    <alternativeName>
        <fullName evidence="9">1-deoxyxylulose-5-phosphate reductoisomerase</fullName>
    </alternativeName>
    <alternativeName>
        <fullName evidence="9">2-C-methyl-D-erythritol 4-phosphate synthase</fullName>
    </alternativeName>
</protein>
<dbReference type="Gene3D" id="1.10.1740.10">
    <property type="match status" value="1"/>
</dbReference>
<name>A0A4D6YC87_BUCMH</name>
<keyword evidence="7 9" id="KW-0414">Isoprene biosynthesis</keyword>
<feature type="binding site" evidence="9">
    <location>
        <position position="10"/>
    </location>
    <ligand>
        <name>NADPH</name>
        <dbReference type="ChEBI" id="CHEBI:57783"/>
    </ligand>
</feature>
<feature type="binding site" evidence="9">
    <location>
        <position position="227"/>
    </location>
    <ligand>
        <name>1-deoxy-D-xylulose 5-phosphate</name>
        <dbReference type="ChEBI" id="CHEBI:57792"/>
    </ligand>
</feature>
<proteinExistence type="inferred from homology"/>
<dbReference type="RefSeq" id="WP_158336451.1">
    <property type="nucleotide sequence ID" value="NZ_CP033004.1"/>
</dbReference>
<dbReference type="GO" id="GO:0051484">
    <property type="term" value="P:isopentenyl diphosphate biosynthetic process, methylerythritol 4-phosphate pathway involved in terpenoid biosynthetic process"/>
    <property type="evidence" value="ECO:0007669"/>
    <property type="project" value="TreeGrafter"/>
</dbReference>
<dbReference type="HAMAP" id="MF_00183">
    <property type="entry name" value="DXP_reductoisom"/>
    <property type="match status" value="1"/>
</dbReference>
<feature type="domain" description="1-deoxy-D-xylulose 5-phosphate reductoisomerase N-terminal" evidence="10">
    <location>
        <begin position="4"/>
        <end position="131"/>
    </location>
</feature>
<feature type="binding site" evidence="9">
    <location>
        <position position="222"/>
    </location>
    <ligand>
        <name>1-deoxy-D-xylulose 5-phosphate</name>
        <dbReference type="ChEBI" id="CHEBI:57792"/>
    </ligand>
</feature>
<comment type="pathway">
    <text evidence="1 9">Isoprenoid biosynthesis; isopentenyl diphosphate biosynthesis via DXP pathway; isopentenyl diphosphate from 1-deoxy-D-xylulose 5-phosphate: step 1/6.</text>
</comment>
<feature type="binding site" evidence="9">
    <location>
        <position position="124"/>
    </location>
    <ligand>
        <name>NADPH</name>
        <dbReference type="ChEBI" id="CHEBI:57783"/>
    </ligand>
</feature>
<gene>
    <name evidence="9" type="primary">dxr</name>
    <name evidence="13" type="ORF">D9V73_01110</name>
</gene>
<feature type="binding site" evidence="9">
    <location>
        <position position="231"/>
    </location>
    <ligand>
        <name>1-deoxy-D-xylulose 5-phosphate</name>
        <dbReference type="ChEBI" id="CHEBI:57792"/>
    </ligand>
</feature>
<feature type="binding site" evidence="9">
    <location>
        <position position="228"/>
    </location>
    <ligand>
        <name>1-deoxy-D-xylulose 5-phosphate</name>
        <dbReference type="ChEBI" id="CHEBI:57792"/>
    </ligand>
</feature>
<keyword evidence="5 9" id="KW-0560">Oxidoreductase</keyword>
<feature type="binding site" evidence="9">
    <location>
        <position position="125"/>
    </location>
    <ligand>
        <name>1-deoxy-D-xylulose 5-phosphate</name>
        <dbReference type="ChEBI" id="CHEBI:57792"/>
    </ligand>
</feature>
<comment type="catalytic activity">
    <reaction evidence="8">
        <text>2-C-methyl-D-erythritol 4-phosphate + NADP(+) = 1-deoxy-D-xylulose 5-phosphate + NADPH + H(+)</text>
        <dbReference type="Rhea" id="RHEA:13717"/>
        <dbReference type="ChEBI" id="CHEBI:15378"/>
        <dbReference type="ChEBI" id="CHEBI:57783"/>
        <dbReference type="ChEBI" id="CHEBI:57792"/>
        <dbReference type="ChEBI" id="CHEBI:58262"/>
        <dbReference type="ChEBI" id="CHEBI:58349"/>
        <dbReference type="EC" id="1.1.1.267"/>
    </reaction>
    <physiologicalReaction direction="right-to-left" evidence="8">
        <dbReference type="Rhea" id="RHEA:13719"/>
    </physiologicalReaction>
</comment>
<organism evidence="13 14">
    <name type="scientific">Buchnera aphidicola subsp. Melaphis rhois</name>
    <dbReference type="NCBI Taxonomy" id="118103"/>
    <lineage>
        <taxon>Bacteria</taxon>
        <taxon>Pseudomonadati</taxon>
        <taxon>Pseudomonadota</taxon>
        <taxon>Gammaproteobacteria</taxon>
        <taxon>Enterobacterales</taxon>
        <taxon>Erwiniaceae</taxon>
        <taxon>Buchnera</taxon>
    </lineage>
</organism>
<dbReference type="NCBIfam" id="NF003938">
    <property type="entry name" value="PRK05447.1-1"/>
    <property type="match status" value="1"/>
</dbReference>
<dbReference type="InterPro" id="IPR013644">
    <property type="entry name" value="DXP_reductoisomerase_C"/>
</dbReference>
<feature type="binding site" evidence="9">
    <location>
        <position position="126"/>
    </location>
    <ligand>
        <name>NADPH</name>
        <dbReference type="ChEBI" id="CHEBI:57783"/>
    </ligand>
</feature>
<keyword evidence="13" id="KW-0413">Isomerase</keyword>
<evidence type="ECO:0000256" key="6">
    <source>
        <dbReference type="ARBA" id="ARBA00023211"/>
    </source>
</evidence>
<keyword evidence="4 9" id="KW-0521">NADP</keyword>
<feature type="domain" description="1-deoxy-D-xylulose 5-phosphate reductoisomerase C-terminal" evidence="11">
    <location>
        <begin position="146"/>
        <end position="239"/>
    </location>
</feature>
<dbReference type="FunFam" id="3.40.50.720:FF:000045">
    <property type="entry name" value="1-deoxy-D-xylulose 5-phosphate reductoisomerase"/>
    <property type="match status" value="1"/>
</dbReference>
<feature type="binding site" evidence="9">
    <location>
        <position position="38"/>
    </location>
    <ligand>
        <name>NADPH</name>
        <dbReference type="ChEBI" id="CHEBI:57783"/>
    </ligand>
</feature>
<evidence type="ECO:0000313" key="13">
    <source>
        <dbReference type="EMBL" id="QCI23250.1"/>
    </source>
</evidence>
<dbReference type="UniPathway" id="UPA00056">
    <property type="reaction ID" value="UER00092"/>
</dbReference>
<evidence type="ECO:0000256" key="5">
    <source>
        <dbReference type="ARBA" id="ARBA00023002"/>
    </source>
</evidence>
<keyword evidence="9" id="KW-0460">Magnesium</keyword>
<dbReference type="OrthoDB" id="9806546at2"/>
<dbReference type="SUPFAM" id="SSF69055">
    <property type="entry name" value="1-deoxy-D-xylulose-5-phosphate reductoisomerase, C-terminal domain"/>
    <property type="match status" value="1"/>
</dbReference>
<feature type="binding site" evidence="9">
    <location>
        <position position="152"/>
    </location>
    <ligand>
        <name>Mn(2+)</name>
        <dbReference type="ChEBI" id="CHEBI:29035"/>
    </ligand>
</feature>
<feature type="binding site" evidence="9">
    <location>
        <position position="231"/>
    </location>
    <ligand>
        <name>Mn(2+)</name>
        <dbReference type="ChEBI" id="CHEBI:29035"/>
    </ligand>
</feature>
<comment type="caution">
    <text evidence="9">Lacks conserved residue(s) required for the propagation of feature annotation.</text>
</comment>
<dbReference type="NCBIfam" id="TIGR00243">
    <property type="entry name" value="Dxr"/>
    <property type="match status" value="1"/>
</dbReference>
<feature type="binding site" evidence="9">
    <location>
        <position position="152"/>
    </location>
    <ligand>
        <name>1-deoxy-D-xylulose 5-phosphate</name>
        <dbReference type="ChEBI" id="CHEBI:57792"/>
    </ligand>
</feature>
<dbReference type="InterPro" id="IPR013512">
    <property type="entry name" value="DXP_reductoisomerase_N"/>
</dbReference>
<dbReference type="Gene3D" id="3.40.50.720">
    <property type="entry name" value="NAD(P)-binding Rossmann-like Domain"/>
    <property type="match status" value="1"/>
</dbReference>
<dbReference type="Pfam" id="PF02670">
    <property type="entry name" value="DXP_reductoisom"/>
    <property type="match status" value="1"/>
</dbReference>
<evidence type="ECO:0000259" key="10">
    <source>
        <dbReference type="Pfam" id="PF02670"/>
    </source>
</evidence>
<evidence type="ECO:0000256" key="4">
    <source>
        <dbReference type="ARBA" id="ARBA00022857"/>
    </source>
</evidence>
<dbReference type="PANTHER" id="PTHR30525">
    <property type="entry name" value="1-DEOXY-D-XYLULOSE 5-PHOSPHATE REDUCTOISOMERASE"/>
    <property type="match status" value="1"/>
</dbReference>
<feature type="binding site" evidence="9">
    <location>
        <position position="37"/>
    </location>
    <ligand>
        <name>NADPH</name>
        <dbReference type="ChEBI" id="CHEBI:57783"/>
    </ligand>
</feature>
<dbReference type="AlphaFoldDB" id="A0A4D6YC87"/>
<dbReference type="PIRSF" id="PIRSF006205">
    <property type="entry name" value="Dxp_reductismrs"/>
    <property type="match status" value="1"/>
</dbReference>
<comment type="function">
    <text evidence="9">Catalyzes the NADPH-dependent rearrangement and reduction of 1-deoxy-D-xylulose-5-phosphate (DXP) to 2-C-methyl-D-erythritol 4-phosphate (MEP).</text>
</comment>
<dbReference type="EMBL" id="CP033004">
    <property type="protein sequence ID" value="QCI23250.1"/>
    <property type="molecule type" value="Genomic_DNA"/>
</dbReference>
<feature type="binding site" evidence="9">
    <location>
        <position position="12"/>
    </location>
    <ligand>
        <name>NADPH</name>
        <dbReference type="ChEBI" id="CHEBI:57783"/>
    </ligand>
</feature>
<evidence type="ECO:0000256" key="9">
    <source>
        <dbReference type="HAMAP-Rule" id="MF_00183"/>
    </source>
</evidence>
<dbReference type="EC" id="1.1.1.267" evidence="9"/>
<evidence type="ECO:0000256" key="8">
    <source>
        <dbReference type="ARBA" id="ARBA00048543"/>
    </source>
</evidence>
<evidence type="ECO:0000256" key="2">
    <source>
        <dbReference type="ARBA" id="ARBA00006825"/>
    </source>
</evidence>
<reference evidence="13 14" key="1">
    <citation type="submission" date="2018-10" db="EMBL/GenBank/DDBJ databases">
        <title>Comparative functional genomics of the obligate endosymbiont Buchnera aphidicola.</title>
        <authorList>
            <person name="Chong R.A."/>
        </authorList>
    </citation>
    <scope>NUCLEOTIDE SEQUENCE [LARGE SCALE GENOMIC DNA]</scope>
    <source>
        <strain evidence="13 14">Mrh</strain>
    </source>
</reference>